<gene>
    <name evidence="2" type="ORF">Agub_g12054</name>
</gene>
<feature type="region of interest" description="Disordered" evidence="1">
    <location>
        <begin position="201"/>
        <end position="270"/>
    </location>
</feature>
<organism evidence="2 3">
    <name type="scientific">Astrephomene gubernaculifera</name>
    <dbReference type="NCBI Taxonomy" id="47775"/>
    <lineage>
        <taxon>Eukaryota</taxon>
        <taxon>Viridiplantae</taxon>
        <taxon>Chlorophyta</taxon>
        <taxon>core chlorophytes</taxon>
        <taxon>Chlorophyceae</taxon>
        <taxon>CS clade</taxon>
        <taxon>Chlamydomonadales</taxon>
        <taxon>Astrephomenaceae</taxon>
        <taxon>Astrephomene</taxon>
    </lineage>
</organism>
<comment type="caution">
    <text evidence="2">The sequence shown here is derived from an EMBL/GenBank/DDBJ whole genome shotgun (WGS) entry which is preliminary data.</text>
</comment>
<proteinExistence type="predicted"/>
<name>A0AAD3DZY8_9CHLO</name>
<dbReference type="AlphaFoldDB" id="A0AAD3DZY8"/>
<sequence length="270" mass="27920">MPSMRDVCLPMRFAAPGRVPNSLCPSLYRACLSMALPARGLPPDARSCAAPAPPALPCAALASLDPSLHGPSLPLCLPLRNTACPPVGFPCPSPWAPSAPVSMPFSVWCRCGPLRDFYALPRVAPASPRPSRCFTCSTYPVLYPSFLLCHTRGRGALLSYCLLCVAAAAARAVWDVQAYNPYNGGGARETSTAAAVYTSATSRGTSLPPGWGVAGAGRSGELPTSGSWDPHPESKPSFHRGGADGGGSSGPGPQPWNRRLSGSSSSANTA</sequence>
<evidence type="ECO:0000313" key="3">
    <source>
        <dbReference type="Proteomes" id="UP001054857"/>
    </source>
</evidence>
<dbReference type="Proteomes" id="UP001054857">
    <property type="component" value="Unassembled WGS sequence"/>
</dbReference>
<accession>A0AAD3DZY8</accession>
<reference evidence="2 3" key="1">
    <citation type="journal article" date="2021" name="Sci. Rep.">
        <title>Genome sequencing of the multicellular alga Astrephomene provides insights into convergent evolution of germ-soma differentiation.</title>
        <authorList>
            <person name="Yamashita S."/>
            <person name="Yamamoto K."/>
            <person name="Matsuzaki R."/>
            <person name="Suzuki S."/>
            <person name="Yamaguchi H."/>
            <person name="Hirooka S."/>
            <person name="Minakuchi Y."/>
            <person name="Miyagishima S."/>
            <person name="Kawachi M."/>
            <person name="Toyoda A."/>
            <person name="Nozaki H."/>
        </authorList>
    </citation>
    <scope>NUCLEOTIDE SEQUENCE [LARGE SCALE GENOMIC DNA]</scope>
    <source>
        <strain evidence="2 3">NIES-4017</strain>
    </source>
</reference>
<feature type="compositionally biased region" description="Polar residues" evidence="1">
    <location>
        <begin position="260"/>
        <end position="270"/>
    </location>
</feature>
<protein>
    <submittedName>
        <fullName evidence="2">Uncharacterized protein</fullName>
    </submittedName>
</protein>
<dbReference type="EMBL" id="BMAR01000033">
    <property type="protein sequence ID" value="GFR49947.1"/>
    <property type="molecule type" value="Genomic_DNA"/>
</dbReference>
<keyword evidence="3" id="KW-1185">Reference proteome</keyword>
<feature type="non-terminal residue" evidence="2">
    <location>
        <position position="270"/>
    </location>
</feature>
<evidence type="ECO:0000256" key="1">
    <source>
        <dbReference type="SAM" id="MobiDB-lite"/>
    </source>
</evidence>
<evidence type="ECO:0000313" key="2">
    <source>
        <dbReference type="EMBL" id="GFR49947.1"/>
    </source>
</evidence>